<dbReference type="Proteomes" id="UP000198975">
    <property type="component" value="Unassembled WGS sequence"/>
</dbReference>
<keyword evidence="2" id="KW-1185">Reference proteome</keyword>
<sequence length="104" mass="11348">MCKPDEDISTADFAKAAKQNGCVKADNDKGTFIGNPPDATKYPHIHIFSNGKTNLSVGPGVNQTIGINWDININLLNDAYQRFDQGQITGPLKDTIEWVLRSAS</sequence>
<dbReference type="AlphaFoldDB" id="A0A1C4BST1"/>
<gene>
    <name evidence="1" type="ORF">GA0061071_105297</name>
</gene>
<evidence type="ECO:0000313" key="2">
    <source>
        <dbReference type="Proteomes" id="UP000198975"/>
    </source>
</evidence>
<proteinExistence type="predicted"/>
<dbReference type="EMBL" id="FMAY01000005">
    <property type="protein sequence ID" value="SCC09764.1"/>
    <property type="molecule type" value="Genomic_DNA"/>
</dbReference>
<protein>
    <submittedName>
        <fullName evidence="1">Uncharacterized protein</fullName>
    </submittedName>
</protein>
<dbReference type="RefSeq" id="WP_061495779.1">
    <property type="nucleotide sequence ID" value="NZ_CP115659.1"/>
</dbReference>
<accession>A0A1C4BST1</accession>
<organism evidence="1 2">
    <name type="scientific">Kosakonia oryzendophytica</name>
    <dbReference type="NCBI Taxonomy" id="1005665"/>
    <lineage>
        <taxon>Bacteria</taxon>
        <taxon>Pseudomonadati</taxon>
        <taxon>Pseudomonadota</taxon>
        <taxon>Gammaproteobacteria</taxon>
        <taxon>Enterobacterales</taxon>
        <taxon>Enterobacteriaceae</taxon>
        <taxon>Kosakonia</taxon>
    </lineage>
</organism>
<evidence type="ECO:0000313" key="1">
    <source>
        <dbReference type="EMBL" id="SCC09764.1"/>
    </source>
</evidence>
<reference evidence="2" key="1">
    <citation type="submission" date="2016-08" db="EMBL/GenBank/DDBJ databases">
        <authorList>
            <person name="Varghese N."/>
            <person name="Submissions Spin"/>
        </authorList>
    </citation>
    <scope>NUCLEOTIDE SEQUENCE [LARGE SCALE GENOMIC DNA]</scope>
    <source>
        <strain evidence="2">REICA_082</strain>
    </source>
</reference>
<dbReference type="OrthoDB" id="9961119at2"/>
<name>A0A1C4BST1_9ENTR</name>